<dbReference type="Proteomes" id="UP000009131">
    <property type="component" value="Unassembled WGS sequence"/>
</dbReference>
<dbReference type="OMA" id="MANNGMR"/>
<feature type="compositionally biased region" description="Basic and acidic residues" evidence="5">
    <location>
        <begin position="453"/>
        <end position="462"/>
    </location>
</feature>
<dbReference type="PROSITE" id="PS50072">
    <property type="entry name" value="CSA_PPIASE_2"/>
    <property type="match status" value="1"/>
</dbReference>
<evidence type="ECO:0000256" key="1">
    <source>
        <dbReference type="ARBA" id="ARBA00000971"/>
    </source>
</evidence>
<dbReference type="SUPFAM" id="SSF50891">
    <property type="entry name" value="Cyclophilin-like"/>
    <property type="match status" value="1"/>
</dbReference>
<feature type="region of interest" description="Disordered" evidence="5">
    <location>
        <begin position="220"/>
        <end position="239"/>
    </location>
</feature>
<dbReference type="InterPro" id="IPR002130">
    <property type="entry name" value="Cyclophilin-type_PPIase_dom"/>
</dbReference>
<accession>G7DTR9</accession>
<evidence type="ECO:0000313" key="8">
    <source>
        <dbReference type="Proteomes" id="UP000009131"/>
    </source>
</evidence>
<dbReference type="PANTHER" id="PTHR45625">
    <property type="entry name" value="PEPTIDYL-PROLYL CIS-TRANS ISOMERASE-RELATED"/>
    <property type="match status" value="1"/>
</dbReference>
<dbReference type="HOGENOM" id="CLU_012062_14_4_1"/>
<protein>
    <recommendedName>
        <fullName evidence="6">PPIase cyclophilin-type domain-containing protein</fullName>
    </recommendedName>
</protein>
<organism evidence="7 8">
    <name type="scientific">Mixia osmundae (strain CBS 9802 / IAM 14324 / JCM 22182 / KY 12970)</name>
    <dbReference type="NCBI Taxonomy" id="764103"/>
    <lineage>
        <taxon>Eukaryota</taxon>
        <taxon>Fungi</taxon>
        <taxon>Dikarya</taxon>
        <taxon>Basidiomycota</taxon>
        <taxon>Pucciniomycotina</taxon>
        <taxon>Mixiomycetes</taxon>
        <taxon>Mixiales</taxon>
        <taxon>Mixiaceae</taxon>
        <taxon>Mixia</taxon>
    </lineage>
</organism>
<keyword evidence="3" id="KW-0539">Nucleus</keyword>
<dbReference type="EMBL" id="BABT02000026">
    <property type="protein sequence ID" value="GAA93979.1"/>
    <property type="molecule type" value="Genomic_DNA"/>
</dbReference>
<comment type="caution">
    <text evidence="7">The sequence shown here is derived from an EMBL/GenBank/DDBJ whole genome shotgun (WGS) entry which is preliminary data.</text>
</comment>
<keyword evidence="8" id="KW-1185">Reference proteome</keyword>
<dbReference type="RefSeq" id="XP_014570264.1">
    <property type="nucleotide sequence ID" value="XM_014714778.1"/>
</dbReference>
<feature type="region of interest" description="Disordered" evidence="5">
    <location>
        <begin position="181"/>
        <end position="214"/>
    </location>
</feature>
<sequence>MTSFMAVEPPTAGRVTLHTTVGDISVELWSGKKEAPLACRNFVQLCLEGYYDGHIFHRIVKDFIAQTGDPTGTGQGGESIFDEPFADEFSPRLRFNRRGLVGMANPGTRDTNLSQFFVTMDKADELTGKHTLFGRLYGDTLYNVLRLNELELEEGTERPVYPPRIRSVTVDDNPFDDIVPRITASERREQEKARLASRQSKKGSNRKGTKNAGLLSFEEEAQPAAAPRGPKTLSAHDVLDDKRLSSRIVDDRAMHIPQLPDTDTSRPVKRKIASPVPEPVQPKRAAPKPKEPSPDASAKVQAQIEKVQAEMRRMKDRKADQAAEAARAQTKAKASLLAAEREKYAHKRKIGKKLEDRALGASLNDFDQLLRTKVKEVKQQQPAADSHTNPEDNLEEDVDETDLTWLGHTLKFRKDATLDRSLKAEYEAVDPLNRKGITLEEAQQEATRQARIKQREAGPRKA</sequence>
<comment type="subcellular location">
    <subcellularLocation>
        <location evidence="2">Nucleus</location>
    </subcellularLocation>
</comment>
<dbReference type="Gene3D" id="2.40.100.10">
    <property type="entry name" value="Cyclophilin-like"/>
    <property type="match status" value="1"/>
</dbReference>
<comment type="catalytic activity">
    <reaction evidence="1">
        <text>[protein]-peptidylproline (omega=180) = [protein]-peptidylproline (omega=0)</text>
        <dbReference type="Rhea" id="RHEA:16237"/>
        <dbReference type="Rhea" id="RHEA-COMP:10747"/>
        <dbReference type="Rhea" id="RHEA-COMP:10748"/>
        <dbReference type="ChEBI" id="CHEBI:83833"/>
        <dbReference type="ChEBI" id="CHEBI:83834"/>
        <dbReference type="EC" id="5.2.1.8"/>
    </reaction>
</comment>
<evidence type="ECO:0000256" key="4">
    <source>
        <dbReference type="ARBA" id="ARBA00038509"/>
    </source>
</evidence>
<feature type="region of interest" description="Disordered" evidence="5">
    <location>
        <begin position="433"/>
        <end position="462"/>
    </location>
</feature>
<feature type="domain" description="PPIase cyclophilin-type" evidence="6">
    <location>
        <begin position="18"/>
        <end position="170"/>
    </location>
</feature>
<reference evidence="7 8" key="2">
    <citation type="journal article" date="2012" name="Open Biol.">
        <title>Characteristics of nucleosomes and linker DNA regions on the genome of the basidiomycete Mixia osmundae revealed by mono- and dinucleosome mapping.</title>
        <authorList>
            <person name="Nishida H."/>
            <person name="Kondo S."/>
            <person name="Matsumoto T."/>
            <person name="Suzuki Y."/>
            <person name="Yoshikawa H."/>
            <person name="Taylor T.D."/>
            <person name="Sugiyama J."/>
        </authorList>
    </citation>
    <scope>NUCLEOTIDE SEQUENCE [LARGE SCALE GENOMIC DNA]</scope>
    <source>
        <strain evidence="8">CBS 9802 / IAM 14324 / JCM 22182 / KY 12970</strain>
    </source>
</reference>
<dbReference type="eggNOG" id="KOG0885">
    <property type="taxonomic scope" value="Eukaryota"/>
</dbReference>
<dbReference type="OrthoDB" id="442970at2759"/>
<evidence type="ECO:0000256" key="3">
    <source>
        <dbReference type="ARBA" id="ARBA00023242"/>
    </source>
</evidence>
<feature type="region of interest" description="Disordered" evidence="5">
    <location>
        <begin position="249"/>
        <end position="303"/>
    </location>
</feature>
<dbReference type="GO" id="GO:0071013">
    <property type="term" value="C:catalytic step 2 spliceosome"/>
    <property type="evidence" value="ECO:0007669"/>
    <property type="project" value="TreeGrafter"/>
</dbReference>
<dbReference type="STRING" id="764103.G7DTR9"/>
<name>G7DTR9_MIXOS</name>
<evidence type="ECO:0000256" key="2">
    <source>
        <dbReference type="ARBA" id="ARBA00004123"/>
    </source>
</evidence>
<dbReference type="InParanoid" id="G7DTR9"/>
<comment type="similarity">
    <text evidence="4">Belongs to the cyclophilin-type PPIase family. CWC27 subfamily.</text>
</comment>
<proteinExistence type="inferred from homology"/>
<feature type="region of interest" description="Disordered" evidence="5">
    <location>
        <begin position="376"/>
        <end position="400"/>
    </location>
</feature>
<dbReference type="AlphaFoldDB" id="G7DTR9"/>
<dbReference type="InterPro" id="IPR044666">
    <property type="entry name" value="Cyclophilin_A-like"/>
</dbReference>
<dbReference type="PRINTS" id="PR00153">
    <property type="entry name" value="CSAPPISMRASE"/>
</dbReference>
<dbReference type="PANTHER" id="PTHR45625:SF6">
    <property type="entry name" value="SPLICEOSOME-ASSOCIATED PROTEIN CWC27 HOMOLOG"/>
    <property type="match status" value="1"/>
</dbReference>
<feature type="compositionally biased region" description="Basic residues" evidence="5">
    <location>
        <begin position="199"/>
        <end position="209"/>
    </location>
</feature>
<dbReference type="GO" id="GO:0003755">
    <property type="term" value="F:peptidyl-prolyl cis-trans isomerase activity"/>
    <property type="evidence" value="ECO:0007669"/>
    <property type="project" value="UniProtKB-EC"/>
</dbReference>
<evidence type="ECO:0000256" key="5">
    <source>
        <dbReference type="SAM" id="MobiDB-lite"/>
    </source>
</evidence>
<dbReference type="InterPro" id="IPR029000">
    <property type="entry name" value="Cyclophilin-like_dom_sf"/>
</dbReference>
<dbReference type="Pfam" id="PF00160">
    <property type="entry name" value="Pro_isomerase"/>
    <property type="match status" value="1"/>
</dbReference>
<reference evidence="7 8" key="1">
    <citation type="journal article" date="2011" name="J. Gen. Appl. Microbiol.">
        <title>Draft genome sequencing of the enigmatic basidiomycete Mixia osmundae.</title>
        <authorList>
            <person name="Nishida H."/>
            <person name="Nagatsuka Y."/>
            <person name="Sugiyama J."/>
        </authorList>
    </citation>
    <scope>NUCLEOTIDE SEQUENCE [LARGE SCALE GENOMIC DNA]</scope>
    <source>
        <strain evidence="8">CBS 9802 / IAM 14324 / JCM 22182 / KY 12970</strain>
    </source>
</reference>
<feature type="compositionally biased region" description="Basic and acidic residues" evidence="5">
    <location>
        <begin position="184"/>
        <end position="194"/>
    </location>
</feature>
<dbReference type="CDD" id="cd01925">
    <property type="entry name" value="cyclophilin_CeCYP16-like"/>
    <property type="match status" value="1"/>
</dbReference>
<evidence type="ECO:0000259" key="6">
    <source>
        <dbReference type="PROSITE" id="PS50072"/>
    </source>
</evidence>
<evidence type="ECO:0000313" key="7">
    <source>
        <dbReference type="EMBL" id="GAA93979.1"/>
    </source>
</evidence>
<dbReference type="FunCoup" id="G7DTR9">
    <property type="interactions" value="301"/>
</dbReference>
<gene>
    <name evidence="7" type="primary">Mo00626</name>
    <name evidence="7" type="ORF">E5Q_00626</name>
</gene>